<feature type="binding site" evidence="4">
    <location>
        <position position="138"/>
    </location>
    <ligand>
        <name>Mn(2+)</name>
        <dbReference type="ChEBI" id="CHEBI:29035"/>
        <label>1</label>
    </ligand>
</feature>
<dbReference type="Pfam" id="PF00491">
    <property type="entry name" value="Arginase"/>
    <property type="match status" value="1"/>
</dbReference>
<evidence type="ECO:0000313" key="6">
    <source>
        <dbReference type="Proteomes" id="UP000234857"/>
    </source>
</evidence>
<keyword evidence="4" id="KW-0464">Manganese</keyword>
<dbReference type="InterPro" id="IPR005925">
    <property type="entry name" value="Agmatinase-rel"/>
</dbReference>
<keyword evidence="3" id="KW-0378">Hydrolase</keyword>
<dbReference type="PANTHER" id="PTHR11358:SF26">
    <property type="entry name" value="GUANIDINO ACID HYDROLASE, MITOCHONDRIAL"/>
    <property type="match status" value="1"/>
</dbReference>
<dbReference type="CDD" id="cd11593">
    <property type="entry name" value="Agmatinase-like_2"/>
    <property type="match status" value="1"/>
</dbReference>
<feature type="binding site" evidence="4">
    <location>
        <position position="140"/>
    </location>
    <ligand>
        <name>Mn(2+)</name>
        <dbReference type="ChEBI" id="CHEBI:29035"/>
        <label>1</label>
    </ligand>
</feature>
<feature type="binding site" evidence="4">
    <location>
        <position position="221"/>
    </location>
    <ligand>
        <name>Mn(2+)</name>
        <dbReference type="ChEBI" id="CHEBI:29035"/>
        <label>1</label>
    </ligand>
</feature>
<reference evidence="5 6" key="1">
    <citation type="submission" date="2017-11" db="EMBL/GenBank/DDBJ databases">
        <title>Genome-resolved metagenomics identifies genetic mobility, metabolic interactions, and unexpected diversity in perchlorate-reducing communities.</title>
        <authorList>
            <person name="Barnum T.P."/>
            <person name="Figueroa I.A."/>
            <person name="Carlstrom C.I."/>
            <person name="Lucas L.N."/>
            <person name="Engelbrektson A.L."/>
            <person name="Coates J.D."/>
        </authorList>
    </citation>
    <scope>NUCLEOTIDE SEQUENCE [LARGE SCALE GENOMIC DNA]</scope>
    <source>
        <strain evidence="5">BM706</strain>
    </source>
</reference>
<protein>
    <submittedName>
        <fullName evidence="5">Agmatinase</fullName>
    </submittedName>
</protein>
<dbReference type="SUPFAM" id="SSF52768">
    <property type="entry name" value="Arginase/deacetylase"/>
    <property type="match status" value="1"/>
</dbReference>
<dbReference type="GO" id="GO:0008783">
    <property type="term" value="F:agmatinase activity"/>
    <property type="evidence" value="ECO:0007669"/>
    <property type="project" value="TreeGrafter"/>
</dbReference>
<comment type="caution">
    <text evidence="5">The sequence shown here is derived from an EMBL/GenBank/DDBJ whole genome shotgun (WGS) entry which is preliminary data.</text>
</comment>
<evidence type="ECO:0000313" key="5">
    <source>
        <dbReference type="EMBL" id="PLX16560.1"/>
    </source>
</evidence>
<evidence type="ECO:0000256" key="2">
    <source>
        <dbReference type="ARBA" id="ARBA00022723"/>
    </source>
</evidence>
<dbReference type="Gene3D" id="3.40.800.10">
    <property type="entry name" value="Ureohydrolase domain"/>
    <property type="match status" value="1"/>
</dbReference>
<dbReference type="InterPro" id="IPR006035">
    <property type="entry name" value="Ureohydrolase"/>
</dbReference>
<dbReference type="InterPro" id="IPR023696">
    <property type="entry name" value="Ureohydrolase_dom_sf"/>
</dbReference>
<dbReference type="Proteomes" id="UP000234857">
    <property type="component" value="Unassembled WGS sequence"/>
</dbReference>
<keyword evidence="2 4" id="KW-0479">Metal-binding</keyword>
<dbReference type="PIRSF" id="PIRSF036979">
    <property type="entry name" value="Arginase"/>
    <property type="match status" value="1"/>
</dbReference>
<dbReference type="EMBL" id="PKTG01000111">
    <property type="protein sequence ID" value="PLX16560.1"/>
    <property type="molecule type" value="Genomic_DNA"/>
</dbReference>
<dbReference type="PANTHER" id="PTHR11358">
    <property type="entry name" value="ARGINASE/AGMATINASE"/>
    <property type="match status" value="1"/>
</dbReference>
<gene>
    <name evidence="5" type="primary">speB</name>
    <name evidence="5" type="ORF">C0601_10010</name>
</gene>
<dbReference type="AlphaFoldDB" id="A0A2N5ZD16"/>
<comment type="cofactor">
    <cofactor evidence="4">
        <name>Mn(2+)</name>
        <dbReference type="ChEBI" id="CHEBI:29035"/>
    </cofactor>
    <text evidence="4">Binds 2 manganese ions per subunit.</text>
</comment>
<sequence>MSLFEPPLNFLRIDEKYSKLDNSYFVIMPVGYDATTSYLTGTRRGPLSIIEASINLEWYDMELDNEPYLEGIHTLNFVETDASSPENMYKRVLEASRQVITKDKFFIEVGGEHSVSLGFIQAHKELHGDFTVIHFDAHADVREDYEGCEYSHACVMGNLYKRGVDNIVQFGIRSMDKEEKDFLRNSEITTITALDIHNDLNTSINRLLENIKHEKVYITFDIDVFDPSLVWDTGTPEPGGLMWYDIMKTLKAIFEKHNVIGCDVVELRGNEPSNASTVAKLIYKIMGYKTWQKNLQ</sequence>
<feature type="binding site" evidence="4">
    <location>
        <position position="113"/>
    </location>
    <ligand>
        <name>Mn(2+)</name>
        <dbReference type="ChEBI" id="CHEBI:29035"/>
        <label>1</label>
    </ligand>
</feature>
<organism evidence="5 6">
    <name type="scientific">Muiribacterium halophilum</name>
    <dbReference type="NCBI Taxonomy" id="2053465"/>
    <lineage>
        <taxon>Bacteria</taxon>
        <taxon>Candidatus Muiribacteriota</taxon>
        <taxon>Candidatus Muiribacteriia</taxon>
        <taxon>Candidatus Muiribacteriales</taxon>
        <taxon>Candidatus Muiribacteriaceae</taxon>
        <taxon>Candidatus Muiribacterium</taxon>
    </lineage>
</organism>
<evidence type="ECO:0000256" key="1">
    <source>
        <dbReference type="ARBA" id="ARBA00009227"/>
    </source>
</evidence>
<accession>A0A2N5ZD16</accession>
<dbReference type="GO" id="GO:0033389">
    <property type="term" value="P:putrescine biosynthetic process from arginine, via agmatine"/>
    <property type="evidence" value="ECO:0007669"/>
    <property type="project" value="TreeGrafter"/>
</dbReference>
<evidence type="ECO:0000256" key="4">
    <source>
        <dbReference type="PIRSR" id="PIRSR036979-1"/>
    </source>
</evidence>
<evidence type="ECO:0000256" key="3">
    <source>
        <dbReference type="ARBA" id="ARBA00022801"/>
    </source>
</evidence>
<dbReference type="GO" id="GO:0046872">
    <property type="term" value="F:metal ion binding"/>
    <property type="evidence" value="ECO:0007669"/>
    <property type="project" value="UniProtKB-KW"/>
</dbReference>
<comment type="similarity">
    <text evidence="1">Belongs to the arginase family. Agmatinase subfamily.</text>
</comment>
<feature type="binding site" evidence="4">
    <location>
        <position position="136"/>
    </location>
    <ligand>
        <name>Mn(2+)</name>
        <dbReference type="ChEBI" id="CHEBI:29035"/>
        <label>1</label>
    </ligand>
</feature>
<feature type="binding site" evidence="4">
    <location>
        <position position="223"/>
    </location>
    <ligand>
        <name>Mn(2+)</name>
        <dbReference type="ChEBI" id="CHEBI:29035"/>
        <label>1</label>
    </ligand>
</feature>
<dbReference type="PROSITE" id="PS51409">
    <property type="entry name" value="ARGINASE_2"/>
    <property type="match status" value="1"/>
</dbReference>
<name>A0A2N5ZD16_MUIH1</name>
<proteinExistence type="inferred from homology"/>
<dbReference type="NCBIfam" id="TIGR01230">
    <property type="entry name" value="agmatinase"/>
    <property type="match status" value="1"/>
</dbReference>